<feature type="repeat" description="TPR" evidence="1">
    <location>
        <begin position="111"/>
        <end position="144"/>
    </location>
</feature>
<accession>A0A515EQB6</accession>
<dbReference type="AlphaFoldDB" id="A0A515EQB6"/>
<dbReference type="Proteomes" id="UP000317365">
    <property type="component" value="Chromosome"/>
</dbReference>
<dbReference type="SMART" id="SM00028">
    <property type="entry name" value="TPR"/>
    <property type="match status" value="4"/>
</dbReference>
<reference evidence="3" key="2">
    <citation type="journal article" date="2020" name="Int. J. Syst. Evol. Microbiol.">
        <title>Genomic insights into a novel species Rhodoferax aquaticus sp. nov., isolated from freshwater.</title>
        <authorList>
            <person name="Li T."/>
            <person name="Zhuo Y."/>
            <person name="Jin C.Z."/>
            <person name="Wu X."/>
            <person name="Ko S.R."/>
            <person name="Jin F.J."/>
            <person name="Ahn C.Y."/>
            <person name="Oh H.M."/>
            <person name="Lee H.G."/>
            <person name="Jin L."/>
        </authorList>
    </citation>
    <scope>NUCLEOTIDE SEQUENCE [LARGE SCALE GENOMIC DNA]</scope>
    <source>
        <strain evidence="3">Gr-4</strain>
    </source>
</reference>
<dbReference type="Pfam" id="PF13181">
    <property type="entry name" value="TPR_8"/>
    <property type="match status" value="1"/>
</dbReference>
<dbReference type="InterPro" id="IPR052943">
    <property type="entry name" value="TMTC_O-mannosyl-trnsfr"/>
</dbReference>
<proteinExistence type="predicted"/>
<gene>
    <name evidence="2" type="ORF">EXZ61_12250</name>
</gene>
<dbReference type="Pfam" id="PF14559">
    <property type="entry name" value="TPR_19"/>
    <property type="match status" value="1"/>
</dbReference>
<dbReference type="PANTHER" id="PTHR44809:SF1">
    <property type="entry name" value="PROTEIN O-MANNOSYL-TRANSFERASE TMTC1"/>
    <property type="match status" value="1"/>
</dbReference>
<name>A0A515EQB6_9BURK</name>
<dbReference type="KEGG" id="rhg:EXZ61_12250"/>
<dbReference type="RefSeq" id="WP_142812034.1">
    <property type="nucleotide sequence ID" value="NZ_CP036282.1"/>
</dbReference>
<dbReference type="Pfam" id="PF00515">
    <property type="entry name" value="TPR_1"/>
    <property type="match status" value="1"/>
</dbReference>
<dbReference type="SUPFAM" id="SSF48452">
    <property type="entry name" value="TPR-like"/>
    <property type="match status" value="1"/>
</dbReference>
<dbReference type="InterPro" id="IPR011990">
    <property type="entry name" value="TPR-like_helical_dom_sf"/>
</dbReference>
<dbReference type="EMBL" id="CP036282">
    <property type="protein sequence ID" value="QDL54874.1"/>
    <property type="molecule type" value="Genomic_DNA"/>
</dbReference>
<dbReference type="Gene3D" id="3.40.50.2000">
    <property type="entry name" value="Glycogen Phosphorylase B"/>
    <property type="match status" value="1"/>
</dbReference>
<feature type="repeat" description="TPR" evidence="1">
    <location>
        <begin position="77"/>
        <end position="110"/>
    </location>
</feature>
<dbReference type="Gene3D" id="1.25.40.10">
    <property type="entry name" value="Tetratricopeptide repeat domain"/>
    <property type="match status" value="2"/>
</dbReference>
<evidence type="ECO:0000256" key="1">
    <source>
        <dbReference type="PROSITE-ProRule" id="PRU00339"/>
    </source>
</evidence>
<sequence>MSLLNSPSTEDLFFQANGLMEHGQFGEAKHLLLQALDQDPDWAEVHANLAYACAELGETVQAEQCYLRALELAPHAVQLHINVGTLLAEQKRLQEAIAHFEWAISLEPDCVAAWSNLGGVYAGMHRNAQAEQCCRRALELDPGHAKARFNLAYVLLRRGDLEEGWACFEARDWYAAMAAKLHAPRWDGSPLAGQSVLLVCEAGYGDVMQFCRYVPVLKHLGASRVSLLCQPPLVRIMQGLEGLDHVLNLNAPLPELHWDCWCPLLSLPFHLQTRLHTIPGTLPYLHATPKRRTLWQSLLPSKGFKVGLVWKGNPRFENDADRSLKHLSVLGPLFQVPGVAFISLQKGVEGAHTLEAPELGDVGHMTAIGERLHDFADTAALVANLDLVITVDTAVAHLTGALNIPCWVLLPHYKTDWRWLQDRSDSPWYPGVMRLFRQGPDEDWAPVVAELTAALHERMGGTP</sequence>
<evidence type="ECO:0000313" key="3">
    <source>
        <dbReference type="Proteomes" id="UP000317365"/>
    </source>
</evidence>
<reference evidence="3" key="1">
    <citation type="submission" date="2019-02" db="EMBL/GenBank/DDBJ databases">
        <title>Complete genome sequence of Rhodoferax sp. Gr-4.</title>
        <authorList>
            <person name="Jin L."/>
        </authorList>
    </citation>
    <scope>NUCLEOTIDE SEQUENCE [LARGE SCALE GENOMIC DNA]</scope>
    <source>
        <strain evidence="3">Gr-4</strain>
    </source>
</reference>
<evidence type="ECO:0000313" key="2">
    <source>
        <dbReference type="EMBL" id="QDL54874.1"/>
    </source>
</evidence>
<organism evidence="2 3">
    <name type="scientific">Rhodoferax aquaticus</name>
    <dbReference type="NCBI Taxonomy" id="2527691"/>
    <lineage>
        <taxon>Bacteria</taxon>
        <taxon>Pseudomonadati</taxon>
        <taxon>Pseudomonadota</taxon>
        <taxon>Betaproteobacteria</taxon>
        <taxon>Burkholderiales</taxon>
        <taxon>Comamonadaceae</taxon>
        <taxon>Rhodoferax</taxon>
    </lineage>
</organism>
<dbReference type="PANTHER" id="PTHR44809">
    <property type="match status" value="1"/>
</dbReference>
<dbReference type="SUPFAM" id="SSF53756">
    <property type="entry name" value="UDP-Glycosyltransferase/glycogen phosphorylase"/>
    <property type="match status" value="1"/>
</dbReference>
<keyword evidence="3" id="KW-1185">Reference proteome</keyword>
<dbReference type="InterPro" id="IPR019734">
    <property type="entry name" value="TPR_rpt"/>
</dbReference>
<feature type="repeat" description="TPR" evidence="1">
    <location>
        <begin position="43"/>
        <end position="76"/>
    </location>
</feature>
<keyword evidence="1" id="KW-0802">TPR repeat</keyword>
<dbReference type="PROSITE" id="PS50005">
    <property type="entry name" value="TPR"/>
    <property type="match status" value="3"/>
</dbReference>
<protein>
    <submittedName>
        <fullName evidence="2">Tetratricopeptide repeat protein</fullName>
    </submittedName>
</protein>